<dbReference type="FunFam" id="1.10.510.10:FF:000995">
    <property type="entry name" value="BcCMK3, calcium/calmodulin-dependent protein kinase"/>
    <property type="match status" value="1"/>
</dbReference>
<feature type="binding site" evidence="3">
    <location>
        <position position="125"/>
    </location>
    <ligand>
        <name>ATP</name>
        <dbReference type="ChEBI" id="CHEBI:30616"/>
    </ligand>
</feature>
<dbReference type="GO" id="GO:0005737">
    <property type="term" value="C:cytoplasm"/>
    <property type="evidence" value="ECO:0007669"/>
    <property type="project" value="TreeGrafter"/>
</dbReference>
<evidence type="ECO:0000313" key="7">
    <source>
        <dbReference type="Proteomes" id="UP000008065"/>
    </source>
</evidence>
<dbReference type="OrthoDB" id="68483at2759"/>
<accession>F8MLF7</accession>
<dbReference type="Proteomes" id="UP000008065">
    <property type="component" value="Unassembled WGS sequence"/>
</dbReference>
<dbReference type="Gene3D" id="1.10.510.10">
    <property type="entry name" value="Transferase(Phosphotransferase) domain 1"/>
    <property type="match status" value="1"/>
</dbReference>
<evidence type="ECO:0000256" key="3">
    <source>
        <dbReference type="PROSITE-ProRule" id="PRU10141"/>
    </source>
</evidence>
<proteinExistence type="predicted"/>
<dbReference type="GO" id="GO:0004674">
    <property type="term" value="F:protein serine/threonine kinase activity"/>
    <property type="evidence" value="ECO:0007669"/>
    <property type="project" value="TreeGrafter"/>
</dbReference>
<dbReference type="RefSeq" id="XP_009850682.1">
    <property type="nucleotide sequence ID" value="XM_009852380.1"/>
</dbReference>
<dbReference type="CDD" id="cd14008">
    <property type="entry name" value="STKc_LKB1_CaMKK"/>
    <property type="match status" value="1"/>
</dbReference>
<dbReference type="EMBL" id="GL891304">
    <property type="protein sequence ID" value="EGO57579.1"/>
    <property type="molecule type" value="Genomic_DNA"/>
</dbReference>
<dbReference type="FunFam" id="3.30.200.20:FF:000447">
    <property type="entry name" value="Calcium/calmodulin dependent protein kinase"/>
    <property type="match status" value="1"/>
</dbReference>
<feature type="region of interest" description="Disordered" evidence="4">
    <location>
        <begin position="569"/>
        <end position="598"/>
    </location>
</feature>
<gene>
    <name evidence="6" type="ORF">NEUTE1DRAFT_81254</name>
</gene>
<feature type="compositionally biased region" description="Polar residues" evidence="4">
    <location>
        <begin position="467"/>
        <end position="479"/>
    </location>
</feature>
<sequence>MAVHLEPEHQQTTSLPLLSPGISVQFHGDPSDHGRPRPATPPHTHSAPPQMQQYPSPLRHHKRTPSFHREVKETLNARSEYLDDDVDGCSRQRINQYLIKDEIGHGSYGAVRLATDQFGKEYAIKQFSKAQLRRRAQSNILRHAPRGPRNQSISRFSEQRLLEAKDALFLIREEIAIMKKLNHPNLVQLYEVLDDPEDDSLYMVLEMCKKGVVMKMGIHGSVEPLPEEQCRFWFRDLILGIEYLHSQGVIHRDIKPDNLLLTEDDVLKIVDFGVSEIFQKTDEMKTAKPAGSPAFLPPELCAKHGDVSGRAADIWSMGVTLYCLRYGKLPFAHDNQLEMWEAIKNEEPQFPPDEKPEFLDLMHKILEKDPAKRITMHELREHPWVTKNGQDPLLSEEENCSEPIEVPNALEVNHAVTRRMSHLFCVMRAISKFKSLLNRNGATPKLQTQTLEVHPGKNEPPTADIDFSNTNFKSPQNEESTAEFASRILEERRRFFNPTEQQQQNQHQQNQQPQPPPHLGIGVGGDDTSFAINPSDLPPADHVSESPTMVDFNIYDNAFEAEIERIKRTASMSSSGGRRRNSKANERRRTGTGTGTTFYHTRLNKKKHDTAILGSDGQEEVGEQGQRLWSGTGKGDDDNVDGAGDTPRSLWQPRGEAGKEGTSGFADVVARAMEGAKEVVVGGGELEGEGKDGDGGGQ</sequence>
<feature type="region of interest" description="Disordered" evidence="4">
    <location>
        <begin position="615"/>
        <end position="664"/>
    </location>
</feature>
<dbReference type="AlphaFoldDB" id="F8MLF7"/>
<evidence type="ECO:0000256" key="1">
    <source>
        <dbReference type="ARBA" id="ARBA00022741"/>
    </source>
</evidence>
<feature type="region of interest" description="Disordered" evidence="4">
    <location>
        <begin position="452"/>
        <end position="479"/>
    </location>
</feature>
<feature type="region of interest" description="Disordered" evidence="4">
    <location>
        <begin position="1"/>
        <end position="62"/>
    </location>
</feature>
<evidence type="ECO:0000256" key="2">
    <source>
        <dbReference type="ARBA" id="ARBA00022840"/>
    </source>
</evidence>
<name>F8MLF7_NEUT8</name>
<dbReference type="PANTHER" id="PTHR24346:SF77">
    <property type="entry name" value="SERINE THREONINE PROTEIN KINASE"/>
    <property type="match status" value="1"/>
</dbReference>
<dbReference type="PANTHER" id="PTHR24346">
    <property type="entry name" value="MAP/MICROTUBULE AFFINITY-REGULATING KINASE"/>
    <property type="match status" value="1"/>
</dbReference>
<organism evidence="6 7">
    <name type="scientific">Neurospora tetrasperma (strain FGSC 2508 / ATCC MYA-4615 / P0657)</name>
    <dbReference type="NCBI Taxonomy" id="510951"/>
    <lineage>
        <taxon>Eukaryota</taxon>
        <taxon>Fungi</taxon>
        <taxon>Dikarya</taxon>
        <taxon>Ascomycota</taxon>
        <taxon>Pezizomycotina</taxon>
        <taxon>Sordariomycetes</taxon>
        <taxon>Sordariomycetidae</taxon>
        <taxon>Sordariales</taxon>
        <taxon>Sordariaceae</taxon>
        <taxon>Neurospora</taxon>
    </lineage>
</organism>
<dbReference type="InterPro" id="IPR011009">
    <property type="entry name" value="Kinase-like_dom_sf"/>
</dbReference>
<keyword evidence="1 3" id="KW-0547">Nucleotide-binding</keyword>
<dbReference type="InterPro" id="IPR017441">
    <property type="entry name" value="Protein_kinase_ATP_BS"/>
</dbReference>
<dbReference type="Pfam" id="PF00069">
    <property type="entry name" value="Pkinase"/>
    <property type="match status" value="1"/>
</dbReference>
<dbReference type="PROSITE" id="PS50011">
    <property type="entry name" value="PROTEIN_KINASE_DOM"/>
    <property type="match status" value="1"/>
</dbReference>
<dbReference type="InterPro" id="IPR008271">
    <property type="entry name" value="Ser/Thr_kinase_AS"/>
</dbReference>
<dbReference type="GO" id="GO:0005524">
    <property type="term" value="F:ATP binding"/>
    <property type="evidence" value="ECO:0007669"/>
    <property type="project" value="UniProtKB-UniRule"/>
</dbReference>
<dbReference type="SMART" id="SM00220">
    <property type="entry name" value="S_TKc"/>
    <property type="match status" value="1"/>
</dbReference>
<dbReference type="SUPFAM" id="SSF56112">
    <property type="entry name" value="Protein kinase-like (PK-like)"/>
    <property type="match status" value="1"/>
</dbReference>
<reference evidence="7" key="1">
    <citation type="journal article" date="2011" name="Genetics">
        <title>Massive changes in genome architecture accompany the transition to self-fertility in the filamentous fungus Neurospora tetrasperma.</title>
        <authorList>
            <person name="Ellison C.E."/>
            <person name="Stajich J.E."/>
            <person name="Jacobson D.J."/>
            <person name="Natvig D.O."/>
            <person name="Lapidus A."/>
            <person name="Foster B."/>
            <person name="Aerts A."/>
            <person name="Riley R."/>
            <person name="Lindquist E.A."/>
            <person name="Grigoriev I.V."/>
            <person name="Taylor J.W."/>
        </authorList>
    </citation>
    <scope>NUCLEOTIDE SEQUENCE [LARGE SCALE GENOMIC DNA]</scope>
    <source>
        <strain evidence="7">FGSC 2508 / P0657</strain>
    </source>
</reference>
<feature type="region of interest" description="Disordered" evidence="4">
    <location>
        <begin position="498"/>
        <end position="545"/>
    </location>
</feature>
<dbReference type="KEGG" id="nte:NEUTE1DRAFT81254"/>
<dbReference type="HOGENOM" id="CLU_000288_165_1_1"/>
<dbReference type="PROSITE" id="PS00107">
    <property type="entry name" value="PROTEIN_KINASE_ATP"/>
    <property type="match status" value="1"/>
</dbReference>
<dbReference type="GO" id="GO:0035556">
    <property type="term" value="P:intracellular signal transduction"/>
    <property type="evidence" value="ECO:0007669"/>
    <property type="project" value="TreeGrafter"/>
</dbReference>
<feature type="compositionally biased region" description="Low complexity" evidence="4">
    <location>
        <begin position="501"/>
        <end position="512"/>
    </location>
</feature>
<dbReference type="InterPro" id="IPR000719">
    <property type="entry name" value="Prot_kinase_dom"/>
</dbReference>
<feature type="domain" description="Protein kinase" evidence="5">
    <location>
        <begin position="97"/>
        <end position="385"/>
    </location>
</feature>
<dbReference type="GeneID" id="20830386"/>
<keyword evidence="7" id="KW-1185">Reference proteome</keyword>
<evidence type="ECO:0000256" key="4">
    <source>
        <dbReference type="SAM" id="MobiDB-lite"/>
    </source>
</evidence>
<dbReference type="VEuPathDB" id="FungiDB:NEUTE1DRAFT_81254"/>
<dbReference type="PROSITE" id="PS00108">
    <property type="entry name" value="PROTEIN_KINASE_ST"/>
    <property type="match status" value="1"/>
</dbReference>
<evidence type="ECO:0000313" key="6">
    <source>
        <dbReference type="EMBL" id="EGO57579.1"/>
    </source>
</evidence>
<evidence type="ECO:0000259" key="5">
    <source>
        <dbReference type="PROSITE" id="PS50011"/>
    </source>
</evidence>
<protein>
    <recommendedName>
        <fullName evidence="5">Protein kinase domain-containing protein</fullName>
    </recommendedName>
</protein>
<keyword evidence="2 3" id="KW-0067">ATP-binding</keyword>